<dbReference type="EMBL" id="WELI01000007">
    <property type="protein sequence ID" value="KAB7728793.1"/>
    <property type="molecule type" value="Genomic_DNA"/>
</dbReference>
<keyword evidence="2" id="KW-1185">Reference proteome</keyword>
<organism evidence="1 2">
    <name type="scientific">Rudanella paleaurantiibacter</name>
    <dbReference type="NCBI Taxonomy" id="2614655"/>
    <lineage>
        <taxon>Bacteria</taxon>
        <taxon>Pseudomonadati</taxon>
        <taxon>Bacteroidota</taxon>
        <taxon>Cytophagia</taxon>
        <taxon>Cytophagales</taxon>
        <taxon>Cytophagaceae</taxon>
        <taxon>Rudanella</taxon>
    </lineage>
</organism>
<comment type="caution">
    <text evidence="1">The sequence shown here is derived from an EMBL/GenBank/DDBJ whole genome shotgun (WGS) entry which is preliminary data.</text>
</comment>
<dbReference type="Proteomes" id="UP000488299">
    <property type="component" value="Unassembled WGS sequence"/>
</dbReference>
<gene>
    <name evidence="1" type="ORF">F5984_17520</name>
</gene>
<evidence type="ECO:0000313" key="2">
    <source>
        <dbReference type="Proteomes" id="UP000488299"/>
    </source>
</evidence>
<proteinExistence type="predicted"/>
<dbReference type="AlphaFoldDB" id="A0A7J5TWJ5"/>
<evidence type="ECO:0000313" key="1">
    <source>
        <dbReference type="EMBL" id="KAB7728793.1"/>
    </source>
</evidence>
<reference evidence="1 2" key="1">
    <citation type="submission" date="2019-10" db="EMBL/GenBank/DDBJ databases">
        <title>Rudanella paleaurantiibacter sp. nov., isolated from sludge.</title>
        <authorList>
            <person name="Xu S.Q."/>
        </authorList>
    </citation>
    <scope>NUCLEOTIDE SEQUENCE [LARGE SCALE GENOMIC DNA]</scope>
    <source>
        <strain evidence="1 2">HX-22-17</strain>
    </source>
</reference>
<name>A0A7J5TWJ5_9BACT</name>
<sequence length="105" mass="11620">MIEDTLDFFQGNDGLEVSPAQGVMLIDGWLQALERDANVEGIRNGLHQLREELNHPTPDPVTVKTLLDQLADAAEDMAQGPSAEGMWTGRLQSMSELLRNFSNQL</sequence>
<accession>A0A7J5TWJ5</accession>
<protein>
    <submittedName>
        <fullName evidence="1">Uncharacterized protein</fullName>
    </submittedName>
</protein>